<feature type="domain" description="External alternative NADH-ubiquinone oxidoreductase-like C-terminal" evidence="11">
    <location>
        <begin position="351"/>
        <end position="409"/>
    </location>
</feature>
<dbReference type="Pfam" id="PF07992">
    <property type="entry name" value="Pyr_redox_2"/>
    <property type="match status" value="1"/>
</dbReference>
<dbReference type="HOGENOM" id="CLU_021377_7_1_0"/>
<evidence type="ECO:0000259" key="11">
    <source>
        <dbReference type="Pfam" id="PF22366"/>
    </source>
</evidence>
<dbReference type="EMBL" id="CP000975">
    <property type="protein sequence ID" value="ACD83662.1"/>
    <property type="molecule type" value="Genomic_DNA"/>
</dbReference>
<comment type="catalytic activity">
    <reaction evidence="8">
        <text>a quinone + NADH + H(+) = a quinol + NAD(+)</text>
        <dbReference type="Rhea" id="RHEA:46160"/>
        <dbReference type="ChEBI" id="CHEBI:15378"/>
        <dbReference type="ChEBI" id="CHEBI:24646"/>
        <dbReference type="ChEBI" id="CHEBI:57540"/>
        <dbReference type="ChEBI" id="CHEBI:57945"/>
        <dbReference type="ChEBI" id="CHEBI:132124"/>
        <dbReference type="EC" id="1.6.5.9"/>
    </reaction>
</comment>
<dbReference type="OrthoDB" id="9781621at2"/>
<evidence type="ECO:0000256" key="9">
    <source>
        <dbReference type="SAM" id="Phobius"/>
    </source>
</evidence>
<evidence type="ECO:0000256" key="2">
    <source>
        <dbReference type="ARBA" id="ARBA00012637"/>
    </source>
</evidence>
<dbReference type="eggNOG" id="COG1252">
    <property type="taxonomic scope" value="Bacteria"/>
</dbReference>
<protein>
    <recommendedName>
        <fullName evidence="2">NADH:ubiquinone reductase (non-electrogenic)</fullName>
        <ecNumber evidence="2">1.6.5.9</ecNumber>
    </recommendedName>
</protein>
<keyword evidence="7" id="KW-0520">NAD</keyword>
<dbReference type="InterPro" id="IPR023753">
    <property type="entry name" value="FAD/NAD-binding_dom"/>
</dbReference>
<evidence type="ECO:0000256" key="5">
    <source>
        <dbReference type="ARBA" id="ARBA00022946"/>
    </source>
</evidence>
<reference evidence="12 13" key="1">
    <citation type="journal article" date="2008" name="Biol. Direct">
        <title>Complete genome sequence of the extremely acidophilic methanotroph isolate V4, Methylacidiphilum infernorum, a representative of the bacterial phylum Verrucomicrobia.</title>
        <authorList>
            <person name="Hou S."/>
            <person name="Makarova K.S."/>
            <person name="Saw J.H."/>
            <person name="Senin P."/>
            <person name="Ly B.V."/>
            <person name="Zhou Z."/>
            <person name="Ren Y."/>
            <person name="Wang J."/>
            <person name="Galperin M.Y."/>
            <person name="Omelchenko M.V."/>
            <person name="Wolf Y.I."/>
            <person name="Yutin N."/>
            <person name="Koonin E.V."/>
            <person name="Stott M.B."/>
            <person name="Mountain B.W."/>
            <person name="Crowe M.A."/>
            <person name="Smirnova A.V."/>
            <person name="Dunfield P.F."/>
            <person name="Feng L."/>
            <person name="Wang L."/>
            <person name="Alam M."/>
        </authorList>
    </citation>
    <scope>NUCLEOTIDE SEQUENCE [LARGE SCALE GENOMIC DNA]</scope>
    <source>
        <strain evidence="13">Isolate V4</strain>
    </source>
</reference>
<keyword evidence="5" id="KW-0809">Transit peptide</keyword>
<organism evidence="12 13">
    <name type="scientific">Methylacidiphilum infernorum (isolate V4)</name>
    <name type="common">Methylokorus infernorum (strain V4)</name>
    <dbReference type="NCBI Taxonomy" id="481448"/>
    <lineage>
        <taxon>Bacteria</taxon>
        <taxon>Pseudomonadati</taxon>
        <taxon>Verrucomicrobiota</taxon>
        <taxon>Methylacidiphilae</taxon>
        <taxon>Methylacidiphilales</taxon>
        <taxon>Methylacidiphilaceae</taxon>
        <taxon>Methylacidiphilum (ex Ratnadevi et al. 2023)</taxon>
    </lineage>
</organism>
<dbReference type="PANTHER" id="PTHR43706">
    <property type="entry name" value="NADH DEHYDROGENASE"/>
    <property type="match status" value="1"/>
</dbReference>
<dbReference type="InterPro" id="IPR045024">
    <property type="entry name" value="NDH-2"/>
</dbReference>
<name>B3DWF9_METI4</name>
<keyword evidence="9" id="KW-0472">Membrane</keyword>
<keyword evidence="9" id="KW-0812">Transmembrane</keyword>
<keyword evidence="9" id="KW-1133">Transmembrane helix</keyword>
<dbReference type="AlphaFoldDB" id="B3DWF9"/>
<feature type="transmembrane region" description="Helical" evidence="9">
    <location>
        <begin position="369"/>
        <end position="389"/>
    </location>
</feature>
<feature type="domain" description="FAD/NAD(P)-binding" evidence="10">
    <location>
        <begin position="5"/>
        <end position="322"/>
    </location>
</feature>
<dbReference type="PRINTS" id="PR00368">
    <property type="entry name" value="FADPNR"/>
</dbReference>
<sequence>MIAPRIVICGAGFGGLSAAKTLGKWFSRSGRSGNLLLIDKENYHLFQPLLYQVATAGLSGPDIAVPIRSILRRFPQINVRMDEIQGVDLEKQAVFLAGGTVQYDYLILALGAVTSYFGHSSWSEYAVGLKTLYDAHRIRSQLLRAFEEAENTENFQDQEELLTVVVVGGGPTGVELAGAIAELARRVLRLDFRRIDPTKARILLIEAGPRLLGEFPERLGRIAEEKLRSLGVEVRLSAPVQDLCRRSVVLPKETIRAATIIWAAGIRPHPLAATLPVPKDRSGRLLVLPDLSLPDYRNVFAIGDLVSVACVPGTAPAAMQMGRHVANLIIQEIVSGQGRLDNRAPFRYKDKGMLATIGRAAAVARMRRVAFNGPIAWFAWLFIHLFYLIGFRNKVSVLLQWIWAYLTYRPGARILLRTEEHKTPL</sequence>
<dbReference type="EC" id="1.6.5.9" evidence="2"/>
<evidence type="ECO:0000256" key="4">
    <source>
        <dbReference type="ARBA" id="ARBA00022827"/>
    </source>
</evidence>
<gene>
    <name evidence="12" type="primary">ndh</name>
    <name evidence="12" type="ordered locus">Minf_1608</name>
</gene>
<keyword evidence="6" id="KW-0560">Oxidoreductase</keyword>
<keyword evidence="4" id="KW-0274">FAD</keyword>
<dbReference type="PANTHER" id="PTHR43706:SF47">
    <property type="entry name" value="EXTERNAL NADH-UBIQUINONE OXIDOREDUCTASE 1, MITOCHONDRIAL-RELATED"/>
    <property type="match status" value="1"/>
</dbReference>
<evidence type="ECO:0000256" key="6">
    <source>
        <dbReference type="ARBA" id="ARBA00023002"/>
    </source>
</evidence>
<dbReference type="STRING" id="481448.Minf_1608"/>
<dbReference type="Proteomes" id="UP000009149">
    <property type="component" value="Chromosome"/>
</dbReference>
<keyword evidence="3" id="KW-0285">Flavoprotein</keyword>
<dbReference type="Gene3D" id="3.50.50.100">
    <property type="match status" value="1"/>
</dbReference>
<dbReference type="Pfam" id="PF22366">
    <property type="entry name" value="NDH2_C"/>
    <property type="match status" value="1"/>
</dbReference>
<dbReference type="InterPro" id="IPR054585">
    <property type="entry name" value="NDH2-like_C"/>
</dbReference>
<proteinExistence type="inferred from homology"/>
<comment type="similarity">
    <text evidence="1">Belongs to the NADH dehydrogenase family.</text>
</comment>
<dbReference type="SUPFAM" id="SSF51905">
    <property type="entry name" value="FAD/NAD(P)-binding domain"/>
    <property type="match status" value="1"/>
</dbReference>
<dbReference type="KEGG" id="min:Minf_1608"/>
<evidence type="ECO:0000313" key="13">
    <source>
        <dbReference type="Proteomes" id="UP000009149"/>
    </source>
</evidence>
<dbReference type="RefSeq" id="WP_012463944.1">
    <property type="nucleotide sequence ID" value="NC_010794.1"/>
</dbReference>
<dbReference type="GO" id="GO:0050136">
    <property type="term" value="F:NADH dehydrogenase (quinone) (non-electrogenic) activity"/>
    <property type="evidence" value="ECO:0007669"/>
    <property type="project" value="UniProtKB-EC"/>
</dbReference>
<accession>B3DWF9</accession>
<dbReference type="InterPro" id="IPR036188">
    <property type="entry name" value="FAD/NAD-bd_sf"/>
</dbReference>
<evidence type="ECO:0000256" key="1">
    <source>
        <dbReference type="ARBA" id="ARBA00005272"/>
    </source>
</evidence>
<dbReference type="PRINTS" id="PR00411">
    <property type="entry name" value="PNDRDTASEI"/>
</dbReference>
<evidence type="ECO:0000256" key="3">
    <source>
        <dbReference type="ARBA" id="ARBA00022630"/>
    </source>
</evidence>
<evidence type="ECO:0000313" key="12">
    <source>
        <dbReference type="EMBL" id="ACD83662.1"/>
    </source>
</evidence>
<evidence type="ECO:0000256" key="7">
    <source>
        <dbReference type="ARBA" id="ARBA00023027"/>
    </source>
</evidence>
<evidence type="ECO:0000259" key="10">
    <source>
        <dbReference type="Pfam" id="PF07992"/>
    </source>
</evidence>
<evidence type="ECO:0000256" key="8">
    <source>
        <dbReference type="ARBA" id="ARBA00047599"/>
    </source>
</evidence>